<reference evidence="1" key="1">
    <citation type="journal article" date="2023" name="Plant J.">
        <title>Genome sequences and population genomics provide insights into the demographic history, inbreeding, and mutation load of two 'living fossil' tree species of Dipteronia.</title>
        <authorList>
            <person name="Feng Y."/>
            <person name="Comes H.P."/>
            <person name="Chen J."/>
            <person name="Zhu S."/>
            <person name="Lu R."/>
            <person name="Zhang X."/>
            <person name="Li P."/>
            <person name="Qiu J."/>
            <person name="Olsen K.M."/>
            <person name="Qiu Y."/>
        </authorList>
    </citation>
    <scope>NUCLEOTIDE SEQUENCE</scope>
    <source>
        <strain evidence="1">KIB01</strain>
    </source>
</reference>
<name>A0AAD9TQG3_9ROSI</name>
<keyword evidence="2" id="KW-1185">Reference proteome</keyword>
<gene>
    <name evidence="1" type="ORF">Ddye_027791</name>
</gene>
<protein>
    <recommendedName>
        <fullName evidence="3">Transmembrane protein</fullName>
    </recommendedName>
</protein>
<sequence>MCCGTKMCMCCICLIAVVVLIGLLFGFGVFKKGFHKIKDTIHDCDPTVLGSVCGGRPFLGYVPPPSPF</sequence>
<proteinExistence type="predicted"/>
<dbReference type="PANTHER" id="PTHR36753:SF2">
    <property type="entry name" value="TRANSMEMBRANE PROTEIN"/>
    <property type="match status" value="1"/>
</dbReference>
<dbReference type="Proteomes" id="UP001280121">
    <property type="component" value="Unassembled WGS sequence"/>
</dbReference>
<evidence type="ECO:0000313" key="1">
    <source>
        <dbReference type="EMBL" id="KAK2639996.1"/>
    </source>
</evidence>
<dbReference type="PANTHER" id="PTHR36753">
    <property type="entry name" value="TRANSMEMBRANE PROTEIN"/>
    <property type="match status" value="1"/>
</dbReference>
<evidence type="ECO:0008006" key="3">
    <source>
        <dbReference type="Google" id="ProtNLM"/>
    </source>
</evidence>
<dbReference type="EMBL" id="JANJYI010000008">
    <property type="protein sequence ID" value="KAK2639996.1"/>
    <property type="molecule type" value="Genomic_DNA"/>
</dbReference>
<comment type="caution">
    <text evidence="1">The sequence shown here is derived from an EMBL/GenBank/DDBJ whole genome shotgun (WGS) entry which is preliminary data.</text>
</comment>
<organism evidence="1 2">
    <name type="scientific">Dipteronia dyeriana</name>
    <dbReference type="NCBI Taxonomy" id="168575"/>
    <lineage>
        <taxon>Eukaryota</taxon>
        <taxon>Viridiplantae</taxon>
        <taxon>Streptophyta</taxon>
        <taxon>Embryophyta</taxon>
        <taxon>Tracheophyta</taxon>
        <taxon>Spermatophyta</taxon>
        <taxon>Magnoliopsida</taxon>
        <taxon>eudicotyledons</taxon>
        <taxon>Gunneridae</taxon>
        <taxon>Pentapetalae</taxon>
        <taxon>rosids</taxon>
        <taxon>malvids</taxon>
        <taxon>Sapindales</taxon>
        <taxon>Sapindaceae</taxon>
        <taxon>Hippocastanoideae</taxon>
        <taxon>Acereae</taxon>
        <taxon>Dipteronia</taxon>
    </lineage>
</organism>
<accession>A0AAD9TQG3</accession>
<evidence type="ECO:0000313" key="2">
    <source>
        <dbReference type="Proteomes" id="UP001280121"/>
    </source>
</evidence>
<dbReference type="AlphaFoldDB" id="A0AAD9TQG3"/>